<evidence type="ECO:0000256" key="3">
    <source>
        <dbReference type="RuleBase" id="RU361235"/>
    </source>
</evidence>
<gene>
    <name evidence="5" type="ORF">GCM10022287_00120</name>
</gene>
<name>A0ABP7ZP88_9MICO</name>
<dbReference type="PROSITE" id="PS00122">
    <property type="entry name" value="CARBOXYLESTERASE_B_1"/>
    <property type="match status" value="1"/>
</dbReference>
<sequence>MSTSQVSAVSGLEVEIGAGRLRGIEHPGGAAFLGVPFAAAPVGPRRFAAPECIERWEGVRPADHYGPTPQRRPFGAVTTIPEPSIPGEATLNVNVFTPAAGDRRAGLPVLVWIHGGGFFAGSPASPWYDGRAFARDGVVVVTVAYRLGFDGFGWMQDAPLNRGVLDQIAALEWVQENIAAFGGDPARVTIAGQSAGGASVLTLLSSPRAAGLFAGVISQSGPTSGIPVDTAESVGRAFAERFGIEPTASAWRGVPEDDILDRERDANDLPGALPPTAPVDAVIERLRAGTPSLSLAFSPVADGDSVALDGLAALRGGHASQVPLVAGSTRDEFAFPLPVPLGEIRAALARSGVSEAAQAGYLADVAATGEQFARSRIAVSQLFRAPTLRVAAARAAGGATQTWLYDFAWRSPVTGTSAHCYEIPFTWDVLDAEGVAAQFGDEPPQALADRMHADWVGFITTGEMPWSRAESGGAGAMSYGGETAYDPEAYAFERALIGD</sequence>
<protein>
    <recommendedName>
        <fullName evidence="3">Carboxylic ester hydrolase</fullName>
        <ecNumber evidence="3">3.1.1.-</ecNumber>
    </recommendedName>
</protein>
<dbReference type="RefSeq" id="WP_344751183.1">
    <property type="nucleotide sequence ID" value="NZ_BAABBW010000001.1"/>
</dbReference>
<keyword evidence="6" id="KW-1185">Reference proteome</keyword>
<evidence type="ECO:0000259" key="4">
    <source>
        <dbReference type="Pfam" id="PF00135"/>
    </source>
</evidence>
<organism evidence="5 6">
    <name type="scientific">Gryllotalpicola koreensis</name>
    <dbReference type="NCBI Taxonomy" id="993086"/>
    <lineage>
        <taxon>Bacteria</taxon>
        <taxon>Bacillati</taxon>
        <taxon>Actinomycetota</taxon>
        <taxon>Actinomycetes</taxon>
        <taxon>Micrococcales</taxon>
        <taxon>Microbacteriaceae</taxon>
        <taxon>Gryllotalpicola</taxon>
    </lineage>
</organism>
<comment type="caution">
    <text evidence="5">The sequence shown here is derived from an EMBL/GenBank/DDBJ whole genome shotgun (WGS) entry which is preliminary data.</text>
</comment>
<evidence type="ECO:0000256" key="2">
    <source>
        <dbReference type="ARBA" id="ARBA00022801"/>
    </source>
</evidence>
<keyword evidence="2 3" id="KW-0378">Hydrolase</keyword>
<dbReference type="Proteomes" id="UP001501079">
    <property type="component" value="Unassembled WGS sequence"/>
</dbReference>
<feature type="domain" description="Carboxylesterase type B" evidence="4">
    <location>
        <begin position="13"/>
        <end position="463"/>
    </location>
</feature>
<dbReference type="InterPro" id="IPR029058">
    <property type="entry name" value="AB_hydrolase_fold"/>
</dbReference>
<dbReference type="InterPro" id="IPR050309">
    <property type="entry name" value="Type-B_Carboxylest/Lipase"/>
</dbReference>
<evidence type="ECO:0000313" key="6">
    <source>
        <dbReference type="Proteomes" id="UP001501079"/>
    </source>
</evidence>
<comment type="similarity">
    <text evidence="1 3">Belongs to the type-B carboxylesterase/lipase family.</text>
</comment>
<dbReference type="InterPro" id="IPR019826">
    <property type="entry name" value="Carboxylesterase_B_AS"/>
</dbReference>
<dbReference type="Pfam" id="PF00135">
    <property type="entry name" value="COesterase"/>
    <property type="match status" value="1"/>
</dbReference>
<dbReference type="Gene3D" id="3.40.50.1820">
    <property type="entry name" value="alpha/beta hydrolase"/>
    <property type="match status" value="1"/>
</dbReference>
<proteinExistence type="inferred from homology"/>
<accession>A0ABP7ZP88</accession>
<evidence type="ECO:0000256" key="1">
    <source>
        <dbReference type="ARBA" id="ARBA00005964"/>
    </source>
</evidence>
<dbReference type="EMBL" id="BAABBW010000001">
    <property type="protein sequence ID" value="GAA4167115.1"/>
    <property type="molecule type" value="Genomic_DNA"/>
</dbReference>
<dbReference type="PANTHER" id="PTHR11559">
    <property type="entry name" value="CARBOXYLESTERASE"/>
    <property type="match status" value="1"/>
</dbReference>
<dbReference type="SUPFAM" id="SSF53474">
    <property type="entry name" value="alpha/beta-Hydrolases"/>
    <property type="match status" value="1"/>
</dbReference>
<dbReference type="EC" id="3.1.1.-" evidence="3"/>
<reference evidence="6" key="1">
    <citation type="journal article" date="2019" name="Int. J. Syst. Evol. Microbiol.">
        <title>The Global Catalogue of Microorganisms (GCM) 10K type strain sequencing project: providing services to taxonomists for standard genome sequencing and annotation.</title>
        <authorList>
            <consortium name="The Broad Institute Genomics Platform"/>
            <consortium name="The Broad Institute Genome Sequencing Center for Infectious Disease"/>
            <person name="Wu L."/>
            <person name="Ma J."/>
        </authorList>
    </citation>
    <scope>NUCLEOTIDE SEQUENCE [LARGE SCALE GENOMIC DNA]</scope>
    <source>
        <strain evidence="6">JCM 17591</strain>
    </source>
</reference>
<evidence type="ECO:0000313" key="5">
    <source>
        <dbReference type="EMBL" id="GAA4167115.1"/>
    </source>
</evidence>
<dbReference type="InterPro" id="IPR002018">
    <property type="entry name" value="CarbesteraseB"/>
</dbReference>